<reference evidence="8 9" key="1">
    <citation type="submission" date="2018-06" db="EMBL/GenBank/DDBJ databases">
        <title>Genomic Encyclopedia of Type Strains, Phase IV (KMG-IV): sequencing the most valuable type-strain genomes for metagenomic binning, comparative biology and taxonomic classification.</title>
        <authorList>
            <person name="Goeker M."/>
        </authorList>
    </citation>
    <scope>NUCLEOTIDE SEQUENCE [LARGE SCALE GENOMIC DNA]</scope>
    <source>
        <strain evidence="8 9">DSM 25532</strain>
    </source>
</reference>
<evidence type="ECO:0000256" key="3">
    <source>
        <dbReference type="ARBA" id="ARBA00022630"/>
    </source>
</evidence>
<sequence length="217" mass="24369">MTPIPPNQLVEALEWRYATQVFDPTKKIPAETWAALEASLILTPSSYGLQPWKFVVVTDPELRERLVPFTYRQRQVADASHLVVMCVKKTMDEAHVDRFLERIIQLRGGTADSLAKMRKGILGDIVTGSRSQMVTEWAIRQAYIALGQFIASCAVLGVDSCPMEGFMPHKYDEELGLAAEGYTAAVLCPAGYRSESDRYATLPKVRFAAEHMIHRHE</sequence>
<dbReference type="OrthoDB" id="9809288at2"/>
<accession>A0A366HV56</accession>
<keyword evidence="6" id="KW-0560">Oxidoreductase</keyword>
<dbReference type="InterPro" id="IPR029479">
    <property type="entry name" value="Nitroreductase"/>
</dbReference>
<feature type="domain" description="Nitroreductase" evidence="7">
    <location>
        <begin position="14"/>
        <end position="192"/>
    </location>
</feature>
<evidence type="ECO:0000256" key="5">
    <source>
        <dbReference type="ARBA" id="ARBA00022857"/>
    </source>
</evidence>
<dbReference type="PANTHER" id="PTHR43673">
    <property type="entry name" value="NAD(P)H NITROREDUCTASE YDGI-RELATED"/>
    <property type="match status" value="1"/>
</dbReference>
<evidence type="ECO:0000256" key="6">
    <source>
        <dbReference type="ARBA" id="ARBA00023002"/>
    </source>
</evidence>
<dbReference type="RefSeq" id="WP_113956315.1">
    <property type="nucleotide sequence ID" value="NZ_QNRR01000001.1"/>
</dbReference>
<dbReference type="SUPFAM" id="SSF55469">
    <property type="entry name" value="FMN-dependent nitroreductase-like"/>
    <property type="match status" value="1"/>
</dbReference>
<keyword evidence="4" id="KW-0288">FMN</keyword>
<dbReference type="PANTHER" id="PTHR43673:SF2">
    <property type="entry name" value="NITROREDUCTASE"/>
    <property type="match status" value="1"/>
</dbReference>
<dbReference type="GO" id="GO:0016491">
    <property type="term" value="F:oxidoreductase activity"/>
    <property type="evidence" value="ECO:0007669"/>
    <property type="project" value="UniProtKB-KW"/>
</dbReference>
<gene>
    <name evidence="8" type="ORF">DES53_101172</name>
</gene>
<comment type="similarity">
    <text evidence="2">Belongs to the nitroreductase family.</text>
</comment>
<dbReference type="InterPro" id="IPR033878">
    <property type="entry name" value="NfsB-like"/>
</dbReference>
<evidence type="ECO:0000313" key="8">
    <source>
        <dbReference type="EMBL" id="RBP47375.1"/>
    </source>
</evidence>
<evidence type="ECO:0000256" key="2">
    <source>
        <dbReference type="ARBA" id="ARBA00007118"/>
    </source>
</evidence>
<dbReference type="CDD" id="cd02149">
    <property type="entry name" value="NfsB-like"/>
    <property type="match status" value="1"/>
</dbReference>
<dbReference type="Pfam" id="PF00881">
    <property type="entry name" value="Nitroreductase"/>
    <property type="match status" value="1"/>
</dbReference>
<evidence type="ECO:0000256" key="4">
    <source>
        <dbReference type="ARBA" id="ARBA00022643"/>
    </source>
</evidence>
<comment type="cofactor">
    <cofactor evidence="1">
        <name>FMN</name>
        <dbReference type="ChEBI" id="CHEBI:58210"/>
    </cofactor>
</comment>
<organism evidence="8 9">
    <name type="scientific">Roseimicrobium gellanilyticum</name>
    <dbReference type="NCBI Taxonomy" id="748857"/>
    <lineage>
        <taxon>Bacteria</taxon>
        <taxon>Pseudomonadati</taxon>
        <taxon>Verrucomicrobiota</taxon>
        <taxon>Verrucomicrobiia</taxon>
        <taxon>Verrucomicrobiales</taxon>
        <taxon>Verrucomicrobiaceae</taxon>
        <taxon>Roseimicrobium</taxon>
    </lineage>
</organism>
<keyword evidence="5" id="KW-0521">NADP</keyword>
<evidence type="ECO:0000313" key="9">
    <source>
        <dbReference type="Proteomes" id="UP000253426"/>
    </source>
</evidence>
<dbReference type="Proteomes" id="UP000253426">
    <property type="component" value="Unassembled WGS sequence"/>
</dbReference>
<evidence type="ECO:0000259" key="7">
    <source>
        <dbReference type="Pfam" id="PF00881"/>
    </source>
</evidence>
<keyword evidence="9" id="KW-1185">Reference proteome</keyword>
<comment type="caution">
    <text evidence="8">The sequence shown here is derived from an EMBL/GenBank/DDBJ whole genome shotgun (WGS) entry which is preliminary data.</text>
</comment>
<dbReference type="EMBL" id="QNRR01000001">
    <property type="protein sequence ID" value="RBP47375.1"/>
    <property type="molecule type" value="Genomic_DNA"/>
</dbReference>
<protein>
    <submittedName>
        <fullName evidence="8">Nitroreductase</fullName>
    </submittedName>
</protein>
<dbReference type="Gene3D" id="3.40.109.10">
    <property type="entry name" value="NADH Oxidase"/>
    <property type="match status" value="1"/>
</dbReference>
<name>A0A366HV56_9BACT</name>
<dbReference type="AlphaFoldDB" id="A0A366HV56"/>
<keyword evidence="3" id="KW-0285">Flavoprotein</keyword>
<evidence type="ECO:0000256" key="1">
    <source>
        <dbReference type="ARBA" id="ARBA00001917"/>
    </source>
</evidence>
<proteinExistence type="inferred from homology"/>
<dbReference type="InterPro" id="IPR000415">
    <property type="entry name" value="Nitroreductase-like"/>
</dbReference>